<evidence type="ECO:0000313" key="7">
    <source>
        <dbReference type="EMBL" id="MFD2918007.1"/>
    </source>
</evidence>
<comment type="caution">
    <text evidence="7">The sequence shown here is derived from an EMBL/GenBank/DDBJ whole genome shotgun (WGS) entry which is preliminary data.</text>
</comment>
<keyword evidence="1" id="KW-0645">Protease</keyword>
<dbReference type="Gene3D" id="2.60.120.260">
    <property type="entry name" value="Galactose-binding domain-like"/>
    <property type="match status" value="1"/>
</dbReference>
<evidence type="ECO:0000259" key="6">
    <source>
        <dbReference type="PROSITE" id="PS51829"/>
    </source>
</evidence>
<dbReference type="InterPro" id="IPR036116">
    <property type="entry name" value="FN3_sf"/>
</dbReference>
<evidence type="ECO:0000313" key="8">
    <source>
        <dbReference type="Proteomes" id="UP001597548"/>
    </source>
</evidence>
<evidence type="ECO:0000256" key="4">
    <source>
        <dbReference type="SAM" id="SignalP"/>
    </source>
</evidence>
<dbReference type="InterPro" id="IPR013783">
    <property type="entry name" value="Ig-like_fold"/>
</dbReference>
<gene>
    <name evidence="7" type="ORF">ACFS29_20305</name>
</gene>
<sequence length="599" mass="61762">MKKITFILFALMCSLGFSQTFTDTGGPYDMQNGNGTTAATCDTADALSLPLTVSGIGTLGTTNIIQSVTLNVTHSWNADVVLSLQDPSGTVIVLLADDKGGNGDGFANVVLIDGAPALPGGNMDLTGNYAPDESFAAFNAASISADGDWVLLACDDAGGDVGSINDWSITFAPAPTCSNPASFTATPVTATTADLAWTQVGSVTLWDIELVDITAAGAATGTATSTGVSNPTTLSGLTAENDYEVYVRADCLGDGVSSWVGPVAFTTPVACDVINGAPLIDALTDVSIDFSWTAPATGTPVGYNWEIVEDGTGQGGTILASGSTAGTTASSGDVLTLDTTYNVFIQTDCGVADGTSVWAGPYGFTTQPGPEPANNDCAGAIVIVQETDIADVGSATPTAGSLIGATASGVAPEACNGFTGNANDDVWYSFEALTTNVNITFEINFDGVAELYSGTCGALTVIDCADNTITTAPIVEEINATGLTAGTTYYVRIFQYSTGSTSGLNFDVKLWSPDTLGTDEFENENAFTYFPNPVKNELTLNAQKDIQNVSVYNMLGQEVLRTAPNATDSIINMNELSQGAYFVQVTIGNVVETVRIIKQ</sequence>
<dbReference type="EMBL" id="JBHUOS010000016">
    <property type="protein sequence ID" value="MFD2918007.1"/>
    <property type="molecule type" value="Genomic_DNA"/>
</dbReference>
<feature type="domain" description="Fibronectin type-III" evidence="5">
    <location>
        <begin position="179"/>
        <end position="270"/>
    </location>
</feature>
<dbReference type="SUPFAM" id="SSF49265">
    <property type="entry name" value="Fibronectin type III"/>
    <property type="match status" value="1"/>
</dbReference>
<reference evidence="8" key="1">
    <citation type="journal article" date="2019" name="Int. J. Syst. Evol. Microbiol.">
        <title>The Global Catalogue of Microorganisms (GCM) 10K type strain sequencing project: providing services to taxonomists for standard genome sequencing and annotation.</title>
        <authorList>
            <consortium name="The Broad Institute Genomics Platform"/>
            <consortium name="The Broad Institute Genome Sequencing Center for Infectious Disease"/>
            <person name="Wu L."/>
            <person name="Ma J."/>
        </authorList>
    </citation>
    <scope>NUCLEOTIDE SEQUENCE [LARGE SCALE GENOMIC DNA]</scope>
    <source>
        <strain evidence="8">KCTC 32514</strain>
    </source>
</reference>
<evidence type="ECO:0000256" key="1">
    <source>
        <dbReference type="ARBA" id="ARBA00022670"/>
    </source>
</evidence>
<dbReference type="Proteomes" id="UP001597548">
    <property type="component" value="Unassembled WGS sequence"/>
</dbReference>
<name>A0ABW5ZYH9_9FLAO</name>
<dbReference type="InterPro" id="IPR002884">
    <property type="entry name" value="P_dom"/>
</dbReference>
<dbReference type="Pfam" id="PF23759">
    <property type="entry name" value="GBD_T9SS_assoc"/>
    <property type="match status" value="1"/>
</dbReference>
<keyword evidence="8" id="KW-1185">Reference proteome</keyword>
<dbReference type="InterPro" id="IPR026444">
    <property type="entry name" value="Secre_tail"/>
</dbReference>
<evidence type="ECO:0000256" key="3">
    <source>
        <dbReference type="ARBA" id="ARBA00022801"/>
    </source>
</evidence>
<protein>
    <submittedName>
        <fullName evidence="7">T9SS type A sorting domain-containing protein</fullName>
    </submittedName>
</protein>
<feature type="signal peptide" evidence="4">
    <location>
        <begin position="1"/>
        <end position="22"/>
    </location>
</feature>
<dbReference type="Gene3D" id="2.60.120.380">
    <property type="match status" value="1"/>
</dbReference>
<dbReference type="InterPro" id="IPR003961">
    <property type="entry name" value="FN3_dom"/>
</dbReference>
<dbReference type="SMART" id="SM00060">
    <property type="entry name" value="FN3"/>
    <property type="match status" value="2"/>
</dbReference>
<dbReference type="InterPro" id="IPR008979">
    <property type="entry name" value="Galactose-bd-like_sf"/>
</dbReference>
<dbReference type="Pfam" id="PF01483">
    <property type="entry name" value="P_proprotein"/>
    <property type="match status" value="1"/>
</dbReference>
<keyword evidence="3" id="KW-0378">Hydrolase</keyword>
<accession>A0ABW5ZYH9</accession>
<evidence type="ECO:0000256" key="2">
    <source>
        <dbReference type="ARBA" id="ARBA00022729"/>
    </source>
</evidence>
<feature type="chain" id="PRO_5046637395" evidence="4">
    <location>
        <begin position="23"/>
        <end position="599"/>
    </location>
</feature>
<dbReference type="Gene3D" id="2.60.40.10">
    <property type="entry name" value="Immunoglobulins"/>
    <property type="match status" value="1"/>
</dbReference>
<dbReference type="InterPro" id="IPR056600">
    <property type="entry name" value="GBD_T9SS_assoc"/>
</dbReference>
<keyword evidence="2 4" id="KW-0732">Signal</keyword>
<dbReference type="SUPFAM" id="SSF49785">
    <property type="entry name" value="Galactose-binding domain-like"/>
    <property type="match status" value="1"/>
</dbReference>
<feature type="domain" description="P/Homo B" evidence="6">
    <location>
        <begin position="20"/>
        <end position="179"/>
    </location>
</feature>
<dbReference type="Pfam" id="PF18962">
    <property type="entry name" value="Por_Secre_tail"/>
    <property type="match status" value="1"/>
</dbReference>
<proteinExistence type="predicted"/>
<dbReference type="PROSITE" id="PS51829">
    <property type="entry name" value="P_HOMO_B"/>
    <property type="match status" value="1"/>
</dbReference>
<dbReference type="RefSeq" id="WP_194506789.1">
    <property type="nucleotide sequence ID" value="NZ_JADILU010000002.1"/>
</dbReference>
<dbReference type="PROSITE" id="PS50853">
    <property type="entry name" value="FN3"/>
    <property type="match status" value="1"/>
</dbReference>
<evidence type="ECO:0000259" key="5">
    <source>
        <dbReference type="PROSITE" id="PS50853"/>
    </source>
</evidence>
<dbReference type="NCBIfam" id="TIGR04183">
    <property type="entry name" value="Por_Secre_tail"/>
    <property type="match status" value="1"/>
</dbReference>
<organism evidence="7 8">
    <name type="scientific">Psychroserpens luteus</name>
    <dbReference type="NCBI Taxonomy" id="1434066"/>
    <lineage>
        <taxon>Bacteria</taxon>
        <taxon>Pseudomonadati</taxon>
        <taxon>Bacteroidota</taxon>
        <taxon>Flavobacteriia</taxon>
        <taxon>Flavobacteriales</taxon>
        <taxon>Flavobacteriaceae</taxon>
        <taxon>Psychroserpens</taxon>
    </lineage>
</organism>